<sequence length="281" mass="31550">MKFLSYKYKGQTSFGWTEDEENVYDLKKIHNEAYSSLKDYIASKEWGETLDKTEAIPMEDIQLLPVIPNPDKIICAGVNYDEHRLETKRETLAHPIIFLRVAESQVAHEADVILPKNSMKLDYEGEMAIVIGKEGRHISKEDSWEYIAGYSVYNDVSVRDWQLHTSQWGPGKNFDGTGAFGPYLIPRSAIQDGENLKLQTRLNGEVVQSSETDLLLFTIPELIEYISGFTTLRPGDVIATGTPGGVGLKRNPPLFMKAGDVVEVEVEKIGLLRNPIVAESE</sequence>
<proteinExistence type="inferred from homology"/>
<accession>A0ABW3GUW6</accession>
<evidence type="ECO:0000256" key="2">
    <source>
        <dbReference type="ARBA" id="ARBA00022723"/>
    </source>
</evidence>
<evidence type="ECO:0000256" key="1">
    <source>
        <dbReference type="ARBA" id="ARBA00010211"/>
    </source>
</evidence>
<evidence type="ECO:0000313" key="4">
    <source>
        <dbReference type="EMBL" id="MFD0942950.1"/>
    </source>
</evidence>
<dbReference type="InterPro" id="IPR036663">
    <property type="entry name" value="Fumarylacetoacetase_C_sf"/>
</dbReference>
<comment type="caution">
    <text evidence="4">The sequence shown here is derived from an EMBL/GenBank/DDBJ whole genome shotgun (WGS) entry which is preliminary data.</text>
</comment>
<organism evidence="4 5">
    <name type="scientific">Savagea faecisuis</name>
    <dbReference type="NCBI Taxonomy" id="1274803"/>
    <lineage>
        <taxon>Bacteria</taxon>
        <taxon>Bacillati</taxon>
        <taxon>Bacillota</taxon>
        <taxon>Bacilli</taxon>
        <taxon>Bacillales</taxon>
        <taxon>Caryophanaceae</taxon>
        <taxon>Savagea</taxon>
    </lineage>
</organism>
<keyword evidence="5" id="KW-1185">Reference proteome</keyword>
<dbReference type="InterPro" id="IPR051121">
    <property type="entry name" value="FAH"/>
</dbReference>
<dbReference type="PANTHER" id="PTHR42796">
    <property type="entry name" value="FUMARYLACETOACETATE HYDROLASE DOMAIN-CONTAINING PROTEIN 2A-RELATED"/>
    <property type="match status" value="1"/>
</dbReference>
<reference evidence="5" key="1">
    <citation type="journal article" date="2019" name="Int. J. Syst. Evol. Microbiol.">
        <title>The Global Catalogue of Microorganisms (GCM) 10K type strain sequencing project: providing services to taxonomists for standard genome sequencing and annotation.</title>
        <authorList>
            <consortium name="The Broad Institute Genomics Platform"/>
            <consortium name="The Broad Institute Genome Sequencing Center for Infectious Disease"/>
            <person name="Wu L."/>
            <person name="Ma J."/>
        </authorList>
    </citation>
    <scope>NUCLEOTIDE SEQUENCE [LARGE SCALE GENOMIC DNA]</scope>
    <source>
        <strain evidence="5">CCUG 63563</strain>
    </source>
</reference>
<comment type="similarity">
    <text evidence="1">Belongs to the FAH family.</text>
</comment>
<dbReference type="EMBL" id="JBHTJF010000017">
    <property type="protein sequence ID" value="MFD0942950.1"/>
    <property type="molecule type" value="Genomic_DNA"/>
</dbReference>
<dbReference type="Pfam" id="PF01557">
    <property type="entry name" value="FAA_hydrolase"/>
    <property type="match status" value="1"/>
</dbReference>
<dbReference type="PANTHER" id="PTHR42796:SF4">
    <property type="entry name" value="FUMARYLACETOACETATE HYDROLASE DOMAIN-CONTAINING PROTEIN 2A"/>
    <property type="match status" value="1"/>
</dbReference>
<dbReference type="RefSeq" id="WP_381010035.1">
    <property type="nucleotide sequence ID" value="NZ_JBHTJF010000017.1"/>
</dbReference>
<dbReference type="Proteomes" id="UP001596976">
    <property type="component" value="Unassembled WGS sequence"/>
</dbReference>
<keyword evidence="4" id="KW-0378">Hydrolase</keyword>
<keyword evidence="2" id="KW-0479">Metal-binding</keyword>
<dbReference type="GO" id="GO:0016787">
    <property type="term" value="F:hydrolase activity"/>
    <property type="evidence" value="ECO:0007669"/>
    <property type="project" value="UniProtKB-KW"/>
</dbReference>
<feature type="domain" description="Fumarylacetoacetase-like C-terminal" evidence="3">
    <location>
        <begin position="72"/>
        <end position="277"/>
    </location>
</feature>
<name>A0ABW3GUW6_9BACL</name>
<dbReference type="InterPro" id="IPR011234">
    <property type="entry name" value="Fumarylacetoacetase-like_C"/>
</dbReference>
<gene>
    <name evidence="4" type="ORF">ACFQ0V_04105</name>
</gene>
<dbReference type="Gene3D" id="3.90.850.10">
    <property type="entry name" value="Fumarylacetoacetase-like, C-terminal domain"/>
    <property type="match status" value="1"/>
</dbReference>
<dbReference type="SUPFAM" id="SSF56529">
    <property type="entry name" value="FAH"/>
    <property type="match status" value="1"/>
</dbReference>
<evidence type="ECO:0000259" key="3">
    <source>
        <dbReference type="Pfam" id="PF01557"/>
    </source>
</evidence>
<evidence type="ECO:0000313" key="5">
    <source>
        <dbReference type="Proteomes" id="UP001596976"/>
    </source>
</evidence>
<protein>
    <submittedName>
        <fullName evidence="4">Fumarylacetoacetate hydrolase family protein</fullName>
    </submittedName>
</protein>